<dbReference type="InterPro" id="IPR015813">
    <property type="entry name" value="Pyrv/PenolPyrv_kinase-like_dom"/>
</dbReference>
<dbReference type="GO" id="GO:0016832">
    <property type="term" value="F:aldehyde-lyase activity"/>
    <property type="evidence" value="ECO:0007669"/>
    <property type="project" value="TreeGrafter"/>
</dbReference>
<comment type="similarity">
    <text evidence="1">Belongs to the HpcH/HpaI aldolase family.</text>
</comment>
<evidence type="ECO:0000256" key="2">
    <source>
        <dbReference type="ARBA" id="ARBA00022723"/>
    </source>
</evidence>
<dbReference type="AlphaFoldDB" id="A0A9E5MNJ1"/>
<sequence length="267" mass="28126">MSNSMVKALQGDKPLIGSWCAIANSLTAEITARSGFDFIVIDMQHGLLDYQDTVSMMQAMDVSTTPPVVRVPWNDTAMIGKVLDAGAMTVIVPMINTVEDVKAAVAACRYAPEGVRSFGPMRAMLSEGADYPLRANKEISLFAMIETQEALDNVEAIAAVPGVAGLFLGPFDLSLSLGLAPGNNDGEQVFDEALQRVLKAAKANNLSTGILANEALAVQRVQQGFDFVVMSTDFMTLAGGLQMNLAKVRTELDGDAAASSQGGGYGA</sequence>
<comment type="caution">
    <text evidence="5">The sequence shown here is derived from an EMBL/GenBank/DDBJ whole genome shotgun (WGS) entry which is preliminary data.</text>
</comment>
<protein>
    <submittedName>
        <fullName evidence="5">Aldolase</fullName>
    </submittedName>
</protein>
<dbReference type="GO" id="GO:0005737">
    <property type="term" value="C:cytoplasm"/>
    <property type="evidence" value="ECO:0007669"/>
    <property type="project" value="TreeGrafter"/>
</dbReference>
<dbReference type="RefSeq" id="WP_167190257.1">
    <property type="nucleotide sequence ID" value="NZ_JAAONZ010000017.1"/>
</dbReference>
<evidence type="ECO:0000259" key="4">
    <source>
        <dbReference type="Pfam" id="PF03328"/>
    </source>
</evidence>
<dbReference type="Gene3D" id="3.20.20.60">
    <property type="entry name" value="Phosphoenolpyruvate-binding domains"/>
    <property type="match status" value="1"/>
</dbReference>
<keyword evidence="3" id="KW-0456">Lyase</keyword>
<dbReference type="PANTHER" id="PTHR30502:SF0">
    <property type="entry name" value="PHOSPHOENOLPYRUVATE CARBOXYLASE FAMILY PROTEIN"/>
    <property type="match status" value="1"/>
</dbReference>
<dbReference type="Pfam" id="PF03328">
    <property type="entry name" value="HpcH_HpaI"/>
    <property type="match status" value="1"/>
</dbReference>
<dbReference type="PANTHER" id="PTHR30502">
    <property type="entry name" value="2-KETO-3-DEOXY-L-RHAMNONATE ALDOLASE"/>
    <property type="match status" value="1"/>
</dbReference>
<feature type="domain" description="HpcH/HpaI aldolase/citrate lyase" evidence="4">
    <location>
        <begin position="16"/>
        <end position="236"/>
    </location>
</feature>
<dbReference type="GO" id="GO:0046872">
    <property type="term" value="F:metal ion binding"/>
    <property type="evidence" value="ECO:0007669"/>
    <property type="project" value="UniProtKB-KW"/>
</dbReference>
<dbReference type="SUPFAM" id="SSF51621">
    <property type="entry name" value="Phosphoenolpyruvate/pyruvate domain"/>
    <property type="match status" value="1"/>
</dbReference>
<proteinExistence type="inferred from homology"/>
<dbReference type="Proteomes" id="UP000787472">
    <property type="component" value="Unassembled WGS sequence"/>
</dbReference>
<evidence type="ECO:0000256" key="1">
    <source>
        <dbReference type="ARBA" id="ARBA00005568"/>
    </source>
</evidence>
<evidence type="ECO:0000256" key="3">
    <source>
        <dbReference type="ARBA" id="ARBA00023239"/>
    </source>
</evidence>
<evidence type="ECO:0000313" key="5">
    <source>
        <dbReference type="EMBL" id="NHO67478.1"/>
    </source>
</evidence>
<keyword evidence="2" id="KW-0479">Metal-binding</keyword>
<accession>A0A9E5MNJ1</accession>
<name>A0A9E5MNJ1_9GAMM</name>
<reference evidence="5" key="1">
    <citation type="submission" date="2020-03" db="EMBL/GenBank/DDBJ databases">
        <authorList>
            <person name="Guo F."/>
        </authorList>
    </citation>
    <scope>NUCLEOTIDE SEQUENCE</scope>
    <source>
        <strain evidence="5">JCM 30134</strain>
    </source>
</reference>
<organism evidence="5 6">
    <name type="scientific">Pseudomaricurvus hydrocarbonicus</name>
    <dbReference type="NCBI Taxonomy" id="1470433"/>
    <lineage>
        <taxon>Bacteria</taxon>
        <taxon>Pseudomonadati</taxon>
        <taxon>Pseudomonadota</taxon>
        <taxon>Gammaproteobacteria</taxon>
        <taxon>Cellvibrionales</taxon>
        <taxon>Cellvibrionaceae</taxon>
        <taxon>Pseudomaricurvus</taxon>
    </lineage>
</organism>
<evidence type="ECO:0000313" key="6">
    <source>
        <dbReference type="Proteomes" id="UP000787472"/>
    </source>
</evidence>
<dbReference type="InterPro" id="IPR040442">
    <property type="entry name" value="Pyrv_kinase-like_dom_sf"/>
</dbReference>
<gene>
    <name evidence="5" type="ORF">G8770_18190</name>
</gene>
<keyword evidence="6" id="KW-1185">Reference proteome</keyword>
<dbReference type="EMBL" id="JAAONZ010000017">
    <property type="protein sequence ID" value="NHO67478.1"/>
    <property type="molecule type" value="Genomic_DNA"/>
</dbReference>
<dbReference type="InterPro" id="IPR005000">
    <property type="entry name" value="Aldolase/citrate-lyase_domain"/>
</dbReference>
<dbReference type="InterPro" id="IPR050251">
    <property type="entry name" value="HpcH-HpaI_aldolase"/>
</dbReference>